<evidence type="ECO:0000313" key="2">
    <source>
        <dbReference type="Proteomes" id="UP000604046"/>
    </source>
</evidence>
<gene>
    <name evidence="1" type="ORF">SNAT2548_LOCUS4867</name>
</gene>
<accession>A0A812IL13</accession>
<dbReference type="AlphaFoldDB" id="A0A812IL13"/>
<evidence type="ECO:0000313" key="1">
    <source>
        <dbReference type="EMBL" id="CAE7041281.1"/>
    </source>
</evidence>
<comment type="caution">
    <text evidence="1">The sequence shown here is derived from an EMBL/GenBank/DDBJ whole genome shotgun (WGS) entry which is preliminary data.</text>
</comment>
<organism evidence="1 2">
    <name type="scientific">Symbiodinium natans</name>
    <dbReference type="NCBI Taxonomy" id="878477"/>
    <lineage>
        <taxon>Eukaryota</taxon>
        <taxon>Sar</taxon>
        <taxon>Alveolata</taxon>
        <taxon>Dinophyceae</taxon>
        <taxon>Suessiales</taxon>
        <taxon>Symbiodiniaceae</taxon>
        <taxon>Symbiodinium</taxon>
    </lineage>
</organism>
<dbReference type="Proteomes" id="UP000604046">
    <property type="component" value="Unassembled WGS sequence"/>
</dbReference>
<keyword evidence="2" id="KW-1185">Reference proteome</keyword>
<name>A0A812IL13_9DINO</name>
<dbReference type="EMBL" id="CAJNDS010000302">
    <property type="protein sequence ID" value="CAE7041281.1"/>
    <property type="molecule type" value="Genomic_DNA"/>
</dbReference>
<reference evidence="1" key="1">
    <citation type="submission" date="2021-02" db="EMBL/GenBank/DDBJ databases">
        <authorList>
            <person name="Dougan E. K."/>
            <person name="Rhodes N."/>
            <person name="Thang M."/>
            <person name="Chan C."/>
        </authorList>
    </citation>
    <scope>NUCLEOTIDE SEQUENCE</scope>
</reference>
<protein>
    <submittedName>
        <fullName evidence="1">Uncharacterized protein</fullName>
    </submittedName>
</protein>
<proteinExistence type="predicted"/>
<sequence length="501" mass="56477">MVDIGLSKPHPMVRIGDMLETLALHGKLHSLWGPGQQDPSAVLPKFWRRYRQEHPSHQLFDRHRTHLHRLIPLQLHMDEGESLKNAGLMVASWQSPIGAGVATQEGEPDMPLNYLGNSFKTRYLISVLLKRVYLKTVKGSLDKLVSVVASDLTQLFEHGIELDLAGRRERFYIAWIGLKGDWPIQQKVGHLQRHFARATKDEEHGVGVCHLCLAGQAGVPMHDLSRRAAWKDTILTTSPFRNPGPLSGVPQTSSQEVMFRFDPFHTLHKGCFAELAGSALVMITDYGLVEGGSFAAQLGSLYDLLWAYCKRTKTPLHMEALTRNQINFKRDSDYPTGSWFKGADTAAVCGFLEEFLTTHVSTLVQKDPYLESARDCCINANMFLKTLYRHGVWLPLEACSQAAQAGLNFLRCYQECAQYAFNAGKTRYKLQPKYHTMLHFVHALTVAATSERKWTWNILADGVQMDEDFVGKVAAISRAVNVRSVHAQTVSRYLTNMWSEE</sequence>
<dbReference type="OrthoDB" id="411117at2759"/>